<accession>A0A7S0NXA3</accession>
<sequence length="246" mass="27005">MAAVESVLADLHATINERLSELAQVGEDRKHAARDAVAEALHALLLHLATSDCAEQERRTLDSALSEQALSLKGGLLKALKQCALHRAFLGLPLLMEQTRQLLAGAPAKGVASYLEDALCTDIDACEDPRALVSVQEVHQFFTGVGRLKKELHGVELPAAAKKSCRTCVNRAARAFAALEQKLRKQAAQTGPASKPKVYEMEKDFRVEEQKELEAQYNAREMGLDAMFDKAMQLKNDRAKDAMSRK</sequence>
<evidence type="ECO:0000313" key="1">
    <source>
        <dbReference type="EMBL" id="CAD8540122.1"/>
    </source>
</evidence>
<name>A0A7S0NXA3_9EUKA</name>
<proteinExistence type="predicted"/>
<protein>
    <submittedName>
        <fullName evidence="1">Uncharacterized protein</fullName>
    </submittedName>
</protein>
<dbReference type="EMBL" id="HBER01030679">
    <property type="protein sequence ID" value="CAD8540122.1"/>
    <property type="molecule type" value="Transcribed_RNA"/>
</dbReference>
<gene>
    <name evidence="1" type="ORF">CLEP1334_LOCUS15405</name>
</gene>
<reference evidence="1" key="1">
    <citation type="submission" date="2021-01" db="EMBL/GenBank/DDBJ databases">
        <authorList>
            <person name="Corre E."/>
            <person name="Pelletier E."/>
            <person name="Niang G."/>
            <person name="Scheremetjew M."/>
            <person name="Finn R."/>
            <person name="Kale V."/>
            <person name="Holt S."/>
            <person name="Cochrane G."/>
            <person name="Meng A."/>
            <person name="Brown T."/>
            <person name="Cohen L."/>
        </authorList>
    </citation>
    <scope>NUCLEOTIDE SEQUENCE</scope>
    <source>
        <strain evidence="1">RCC1130</strain>
    </source>
</reference>
<organism evidence="1">
    <name type="scientific">Calcidiscus leptoporus</name>
    <dbReference type="NCBI Taxonomy" id="127549"/>
    <lineage>
        <taxon>Eukaryota</taxon>
        <taxon>Haptista</taxon>
        <taxon>Haptophyta</taxon>
        <taxon>Prymnesiophyceae</taxon>
        <taxon>Coccolithales</taxon>
        <taxon>Calcidiscaceae</taxon>
        <taxon>Calcidiscus</taxon>
    </lineage>
</organism>
<dbReference type="AlphaFoldDB" id="A0A7S0NXA3"/>